<reference evidence="12" key="1">
    <citation type="submission" date="2015-02" db="EMBL/GenBank/DDBJ databases">
        <title>Physiological reanalysis, assessment of diazotrophy, and genome sequences of multiple isolates of Streptomyces thermoautotrophicus.</title>
        <authorList>
            <person name="MacKellar D.C."/>
            <person name="Lieber L."/>
            <person name="Norman J."/>
            <person name="Bolger A."/>
            <person name="Tobin C."/>
            <person name="Murray J.W."/>
            <person name="Friesen M."/>
            <person name="Prell J."/>
        </authorList>
    </citation>
    <scope>NUCLEOTIDE SEQUENCE [LARGE SCALE GENOMIC DNA]</scope>
    <source>
        <strain evidence="12">UBT1</strain>
    </source>
</reference>
<organism evidence="9 13">
    <name type="scientific">Carbonactinospora thermoautotrophica</name>
    <dbReference type="NCBI Taxonomy" id="1469144"/>
    <lineage>
        <taxon>Bacteria</taxon>
        <taxon>Bacillati</taxon>
        <taxon>Actinomycetota</taxon>
        <taxon>Actinomycetes</taxon>
        <taxon>Kitasatosporales</taxon>
        <taxon>Carbonactinosporaceae</taxon>
        <taxon>Carbonactinospora</taxon>
    </lineage>
</organism>
<dbReference type="PANTHER" id="PTHR36923:SF3">
    <property type="entry name" value="FERREDOXIN"/>
    <property type="match status" value="1"/>
</dbReference>
<evidence type="ECO:0000256" key="3">
    <source>
        <dbReference type="ARBA" id="ARBA00022723"/>
    </source>
</evidence>
<evidence type="ECO:0000313" key="8">
    <source>
        <dbReference type="EMBL" id="KWW99825.1"/>
    </source>
</evidence>
<name>A0A132N3N2_9ACTN</name>
<evidence type="ECO:0000313" key="9">
    <source>
        <dbReference type="EMBL" id="KWX04560.1"/>
    </source>
</evidence>
<protein>
    <submittedName>
        <fullName evidence="9">Ferredoxin</fullName>
    </submittedName>
</protein>
<dbReference type="Pfam" id="PF13459">
    <property type="entry name" value="Fer4_15"/>
    <property type="match status" value="1"/>
</dbReference>
<dbReference type="OrthoDB" id="3215002at2"/>
<keyword evidence="6" id="KW-0411">Iron-sulfur</keyword>
<evidence type="ECO:0000256" key="7">
    <source>
        <dbReference type="ARBA" id="ARBA00023291"/>
    </source>
</evidence>
<evidence type="ECO:0000313" key="12">
    <source>
        <dbReference type="Proteomes" id="UP000070598"/>
    </source>
</evidence>
<dbReference type="Proteomes" id="UP000070659">
    <property type="component" value="Unassembled WGS sequence"/>
</dbReference>
<keyword evidence="11" id="KW-1185">Reference proteome</keyword>
<evidence type="ECO:0000256" key="4">
    <source>
        <dbReference type="ARBA" id="ARBA00022982"/>
    </source>
</evidence>
<reference evidence="11" key="4">
    <citation type="submission" date="2015-04" db="EMBL/GenBank/DDBJ databases">
        <title>Physiological reanalysis, assessment of diazotrophy, and genome sequences of multiple isolates of Streptomyces thermoautotrophicus.</title>
        <authorList>
            <person name="MacKellar D.C."/>
            <person name="Lieber L."/>
            <person name="Norman J."/>
            <person name="Bolger A."/>
            <person name="Tobin C."/>
            <person name="Murray J.W."/>
            <person name="Chang R."/>
            <person name="Ford T."/>
            <person name="Nguyen P.Q."/>
            <person name="Woodward J."/>
            <person name="Permingeat H."/>
            <person name="Joshi N.S."/>
            <person name="Silver P.A."/>
            <person name="Usadel B."/>
            <person name="Rutherford A.W."/>
            <person name="Friesen M."/>
            <person name="Prell J."/>
        </authorList>
    </citation>
    <scope>NUCLEOTIDE SEQUENCE [LARGE SCALE GENOMIC DNA]</scope>
    <source>
        <strain evidence="11">H1</strain>
    </source>
</reference>
<dbReference type="PATRIC" id="fig|1469144.10.peg.1606"/>
<keyword evidence="5" id="KW-0408">Iron</keyword>
<evidence type="ECO:0000256" key="5">
    <source>
        <dbReference type="ARBA" id="ARBA00023004"/>
    </source>
</evidence>
<dbReference type="EMBL" id="JYIK01001103">
    <property type="protein sequence ID" value="KWX06430.1"/>
    <property type="molecule type" value="Genomic_DNA"/>
</dbReference>
<keyword evidence="2" id="KW-0813">Transport</keyword>
<dbReference type="Proteomes" id="UP000070188">
    <property type="component" value="Unassembled WGS sequence"/>
</dbReference>
<sequence>MRVVVDHDLCEANAICMKLVPEVFYVGDDDHLVLLAERVDGELLERVRLAEGRCPKRAITAIADEAPATGT</sequence>
<evidence type="ECO:0000256" key="2">
    <source>
        <dbReference type="ARBA" id="ARBA00022448"/>
    </source>
</evidence>
<dbReference type="Proteomes" id="UP000070598">
    <property type="component" value="Unassembled WGS sequence"/>
</dbReference>
<dbReference type="GO" id="GO:0046872">
    <property type="term" value="F:metal ion binding"/>
    <property type="evidence" value="ECO:0007669"/>
    <property type="project" value="UniProtKB-KW"/>
</dbReference>
<accession>A0A132N3N2</accession>
<keyword evidence="3" id="KW-0479">Metal-binding</keyword>
<evidence type="ECO:0000313" key="10">
    <source>
        <dbReference type="EMBL" id="KWX06430.1"/>
    </source>
</evidence>
<evidence type="ECO:0000313" key="11">
    <source>
        <dbReference type="Proteomes" id="UP000070188"/>
    </source>
</evidence>
<dbReference type="EMBL" id="LAXD01000001">
    <property type="protein sequence ID" value="KWW99825.1"/>
    <property type="molecule type" value="Genomic_DNA"/>
</dbReference>
<dbReference type="EMBL" id="JYIJ01000015">
    <property type="protein sequence ID" value="KWX04560.1"/>
    <property type="molecule type" value="Genomic_DNA"/>
</dbReference>
<reference evidence="9 13" key="2">
    <citation type="submission" date="2015-02" db="EMBL/GenBank/DDBJ databases">
        <title>Physiological reanalysis, assessment of diazotrophy, and genome sequences of multiple isolates of Streptomyces thermoautotrophicus.</title>
        <authorList>
            <person name="MacKellar D.C."/>
            <person name="Lieber L."/>
            <person name="Norman J."/>
            <person name="Bolger A."/>
            <person name="Tobin C."/>
            <person name="Murray J.W."/>
            <person name="Prell J."/>
        </authorList>
    </citation>
    <scope>NUCLEOTIDE SEQUENCE [LARGE SCALE GENOMIC DNA]</scope>
    <source>
        <strain evidence="9 13">UBT1</strain>
    </source>
</reference>
<dbReference type="InterPro" id="IPR051269">
    <property type="entry name" value="Fe-S_cluster_ET"/>
</dbReference>
<reference evidence="8" key="3">
    <citation type="submission" date="2015-04" db="EMBL/GenBank/DDBJ databases">
        <title>Physiological reanalysis, assessment of diazotrophy, and genome sequences of multiple isolates of Streptomyces thermoautotrophicus.</title>
        <authorList>
            <person name="MacKellar D.C."/>
            <person name="Lieber L."/>
            <person name="Norman J."/>
            <person name="Bolger A."/>
            <person name="Tobin C."/>
            <person name="Murray J.W."/>
            <person name="Woodward J."/>
            <person name="Friesen M."/>
            <person name="Prell J."/>
        </authorList>
    </citation>
    <scope>NUCLEOTIDE SEQUENCE [LARGE SCALE GENOMIC DNA]</scope>
    <source>
        <strain evidence="8">H1</strain>
    </source>
</reference>
<evidence type="ECO:0000256" key="6">
    <source>
        <dbReference type="ARBA" id="ARBA00023014"/>
    </source>
</evidence>
<proteinExistence type="predicted"/>
<dbReference type="PANTHER" id="PTHR36923">
    <property type="entry name" value="FERREDOXIN"/>
    <property type="match status" value="1"/>
</dbReference>
<comment type="caution">
    <text evidence="9">The sequence shown here is derived from an EMBL/GenBank/DDBJ whole genome shotgun (WGS) entry which is preliminary data.</text>
</comment>
<dbReference type="SUPFAM" id="SSF54862">
    <property type="entry name" value="4Fe-4S ferredoxins"/>
    <property type="match status" value="1"/>
</dbReference>
<evidence type="ECO:0000313" key="13">
    <source>
        <dbReference type="Proteomes" id="UP000070659"/>
    </source>
</evidence>
<dbReference type="Gene3D" id="3.30.70.20">
    <property type="match status" value="1"/>
</dbReference>
<dbReference type="AlphaFoldDB" id="A0A132N3N2"/>
<gene>
    <name evidence="8" type="ORF">LI90_1464</name>
    <name evidence="9" type="ORF">TH66_07640</name>
    <name evidence="10" type="ORF">TR74_22100</name>
</gene>
<dbReference type="GO" id="GO:0051538">
    <property type="term" value="F:3 iron, 4 sulfur cluster binding"/>
    <property type="evidence" value="ECO:0007669"/>
    <property type="project" value="UniProtKB-KW"/>
</dbReference>
<dbReference type="STRING" id="1469144.LI90_1464"/>
<evidence type="ECO:0000256" key="1">
    <source>
        <dbReference type="ARBA" id="ARBA00001927"/>
    </source>
</evidence>
<dbReference type="RefSeq" id="WP_066891405.1">
    <property type="nucleotide sequence ID" value="NZ_JYIJ01000015.1"/>
</dbReference>
<keyword evidence="7" id="KW-0003">3Fe-4S</keyword>
<comment type="cofactor">
    <cofactor evidence="1">
        <name>[3Fe-4S] cluster</name>
        <dbReference type="ChEBI" id="CHEBI:21137"/>
    </cofactor>
</comment>
<keyword evidence="4" id="KW-0249">Electron transport</keyword>